<evidence type="ECO:0000256" key="1">
    <source>
        <dbReference type="SAM" id="MobiDB-lite"/>
    </source>
</evidence>
<evidence type="ECO:0000313" key="2">
    <source>
        <dbReference type="EMBL" id="KAK8954537.1"/>
    </source>
</evidence>
<dbReference type="EMBL" id="JBBWWQ010000002">
    <property type="protein sequence ID" value="KAK8954537.1"/>
    <property type="molecule type" value="Genomic_DNA"/>
</dbReference>
<dbReference type="Proteomes" id="UP001418222">
    <property type="component" value="Unassembled WGS sequence"/>
</dbReference>
<feature type="region of interest" description="Disordered" evidence="1">
    <location>
        <begin position="38"/>
        <end position="69"/>
    </location>
</feature>
<reference evidence="2 3" key="1">
    <citation type="journal article" date="2022" name="Nat. Plants">
        <title>Genomes of leafy and leafless Platanthera orchids illuminate the evolution of mycoheterotrophy.</title>
        <authorList>
            <person name="Li M.H."/>
            <person name="Liu K.W."/>
            <person name="Li Z."/>
            <person name="Lu H.C."/>
            <person name="Ye Q.L."/>
            <person name="Zhang D."/>
            <person name="Wang J.Y."/>
            <person name="Li Y.F."/>
            <person name="Zhong Z.M."/>
            <person name="Liu X."/>
            <person name="Yu X."/>
            <person name="Liu D.K."/>
            <person name="Tu X.D."/>
            <person name="Liu B."/>
            <person name="Hao Y."/>
            <person name="Liao X.Y."/>
            <person name="Jiang Y.T."/>
            <person name="Sun W.H."/>
            <person name="Chen J."/>
            <person name="Chen Y.Q."/>
            <person name="Ai Y."/>
            <person name="Zhai J.W."/>
            <person name="Wu S.S."/>
            <person name="Zhou Z."/>
            <person name="Hsiao Y.Y."/>
            <person name="Wu W.L."/>
            <person name="Chen Y.Y."/>
            <person name="Lin Y.F."/>
            <person name="Hsu J.L."/>
            <person name="Li C.Y."/>
            <person name="Wang Z.W."/>
            <person name="Zhao X."/>
            <person name="Zhong W.Y."/>
            <person name="Ma X.K."/>
            <person name="Ma L."/>
            <person name="Huang J."/>
            <person name="Chen G.Z."/>
            <person name="Huang M.Z."/>
            <person name="Huang L."/>
            <person name="Peng D.H."/>
            <person name="Luo Y.B."/>
            <person name="Zou S.Q."/>
            <person name="Chen S.P."/>
            <person name="Lan S."/>
            <person name="Tsai W.C."/>
            <person name="Van de Peer Y."/>
            <person name="Liu Z.J."/>
        </authorList>
    </citation>
    <scope>NUCLEOTIDE SEQUENCE [LARGE SCALE GENOMIC DNA]</scope>
    <source>
        <strain evidence="2">Lor287</strain>
    </source>
</reference>
<keyword evidence="3" id="KW-1185">Reference proteome</keyword>
<name>A0AAP0C0J9_9ASPA</name>
<protein>
    <submittedName>
        <fullName evidence="2">Uncharacterized protein</fullName>
    </submittedName>
</protein>
<proteinExistence type="predicted"/>
<sequence>MVSPSASSMSQHQRNLMSPTSFFPMQLLDTTMEKSASVAPAMSLKPPNCSGAQISTPNPQIPNQSSPIVSPSSSSIDLLQIFVPQLQMTPSRIRAVPPKTPDMSQHQRNLMSPTSFFPMQLLGTAMEKSASVAPAKSLKPPNCSGYQISTPNPQIPNLSSPIDLLQIFVPQLQMTPSRIGVVPPKLSFGGQPQFGIAMDAQGEIRRQQQQKVSQLAQPQYHIIQQQRTQQQHAILPQQLSFPQPDNISLGLQQQVSQLVQQLAQLVTVQQQQAALLLQQQQHLHQLPQLQQQHHEQQSPHVPGFTISKSLKGSQPIIPASGKNMTREIISQGICDILLGKSTTQDLVSQVYGHLNKKRLKLVYGHLNKKRLKMAHGVLHKKHLKRAHLHLHNKRLKQVRELQSQSMISDAANRLEAIQLIDFSMVKSEQLSPPVASSHVLQKLPQL</sequence>
<comment type="caution">
    <text evidence="2">The sequence shown here is derived from an EMBL/GenBank/DDBJ whole genome shotgun (WGS) entry which is preliminary data.</text>
</comment>
<evidence type="ECO:0000313" key="3">
    <source>
        <dbReference type="Proteomes" id="UP001418222"/>
    </source>
</evidence>
<gene>
    <name evidence="2" type="ORF">KSP39_PZI001846</name>
</gene>
<accession>A0AAP0C0J9</accession>
<organism evidence="2 3">
    <name type="scientific">Platanthera zijinensis</name>
    <dbReference type="NCBI Taxonomy" id="2320716"/>
    <lineage>
        <taxon>Eukaryota</taxon>
        <taxon>Viridiplantae</taxon>
        <taxon>Streptophyta</taxon>
        <taxon>Embryophyta</taxon>
        <taxon>Tracheophyta</taxon>
        <taxon>Spermatophyta</taxon>
        <taxon>Magnoliopsida</taxon>
        <taxon>Liliopsida</taxon>
        <taxon>Asparagales</taxon>
        <taxon>Orchidaceae</taxon>
        <taxon>Orchidoideae</taxon>
        <taxon>Orchideae</taxon>
        <taxon>Orchidinae</taxon>
        <taxon>Platanthera</taxon>
    </lineage>
</organism>
<dbReference type="AlphaFoldDB" id="A0AAP0C0J9"/>